<dbReference type="RefSeq" id="WP_007803944.1">
    <property type="nucleotide sequence ID" value="NZ_DS022280.1"/>
</dbReference>
<accession>Q0FMJ8</accession>
<dbReference type="HOGENOM" id="CLU_095285_0_0_5"/>
<reference evidence="1 2" key="1">
    <citation type="journal article" date="2010" name="J. Bacteriol.">
        <title>Genome sequences of Pelagibaca bermudensis HTCC2601T and Maritimibacter alkaliphilus HTCC2654T, the type strains of two marine Roseobacter genera.</title>
        <authorList>
            <person name="Thrash J.C."/>
            <person name="Cho J.C."/>
            <person name="Ferriera S."/>
            <person name="Johnson J."/>
            <person name="Vergin K.L."/>
            <person name="Giovannoni S.J."/>
        </authorList>
    </citation>
    <scope>NUCLEOTIDE SEQUENCE [LARGE SCALE GENOMIC DNA]</scope>
    <source>
        <strain evidence="2">DSM 26914 / JCM 13377 / KCTC 12554 / HTCC2601</strain>
    </source>
</reference>
<dbReference type="EMBL" id="AATQ01000027">
    <property type="protein sequence ID" value="EAU45400.1"/>
    <property type="molecule type" value="Genomic_DNA"/>
</dbReference>
<dbReference type="eggNOG" id="ENOG50338BF">
    <property type="taxonomic scope" value="Bacteria"/>
</dbReference>
<evidence type="ECO:0000313" key="1">
    <source>
        <dbReference type="EMBL" id="EAU45400.1"/>
    </source>
</evidence>
<keyword evidence="2" id="KW-1185">Reference proteome</keyword>
<sequence>MRSGEVLSLIWQDGVTLPIHDGYRAFETMFSRILPVRAVCLLAGASCTRPLAMSDELELAPALPLGDVLVEELPVDLPYGTLVLFLPERDTDLSALMGAAVGEALQLLLNQAGLPMERETDALYLVAHAAMRRAAGLRAQGSALDTEAFALGLGQSLERHWVVEQGGRLPDPTLFSRPDFLWQPLLQGYLSRLDPGFTAPDPRMVNGDLLRVADTPLVLPEWVSRMEAVLRAVLGAPERQTPTLQSRLAARFNLQ</sequence>
<proteinExistence type="predicted"/>
<gene>
    <name evidence="1" type="ORF">R2601_00370</name>
</gene>
<evidence type="ECO:0000313" key="2">
    <source>
        <dbReference type="Proteomes" id="UP000006230"/>
    </source>
</evidence>
<dbReference type="Proteomes" id="UP000006230">
    <property type="component" value="Unassembled WGS sequence"/>
</dbReference>
<dbReference type="OrthoDB" id="7842549at2"/>
<protein>
    <submittedName>
        <fullName evidence="1">Uncharacterized protein</fullName>
    </submittedName>
</protein>
<dbReference type="AlphaFoldDB" id="Q0FMJ8"/>
<dbReference type="STRING" id="314265.R2601_00370"/>
<organism evidence="1 2">
    <name type="scientific">Salipiger bermudensis (strain DSM 26914 / JCM 13377 / KCTC 12554 / HTCC2601)</name>
    <name type="common">Pelagibaca bermudensis</name>
    <dbReference type="NCBI Taxonomy" id="314265"/>
    <lineage>
        <taxon>Bacteria</taxon>
        <taxon>Pseudomonadati</taxon>
        <taxon>Pseudomonadota</taxon>
        <taxon>Alphaproteobacteria</taxon>
        <taxon>Rhodobacterales</taxon>
        <taxon>Roseobacteraceae</taxon>
        <taxon>Salipiger</taxon>
    </lineage>
</organism>
<name>Q0FMJ8_SALBH</name>
<comment type="caution">
    <text evidence="1">The sequence shown here is derived from an EMBL/GenBank/DDBJ whole genome shotgun (WGS) entry which is preliminary data.</text>
</comment>